<reference evidence="2" key="1">
    <citation type="submission" date="2023-10" db="EMBL/GenBank/DDBJ databases">
        <title>Genome assemblies of two species of porcelain crab, Petrolisthes cinctipes and Petrolisthes manimaculis (Anomura: Porcellanidae).</title>
        <authorList>
            <person name="Angst P."/>
        </authorList>
    </citation>
    <scope>NUCLEOTIDE SEQUENCE</scope>
    <source>
        <strain evidence="2">PB745_01</strain>
        <tissue evidence="2">Gill</tissue>
    </source>
</reference>
<proteinExistence type="predicted"/>
<feature type="region of interest" description="Disordered" evidence="1">
    <location>
        <begin position="1"/>
        <end position="21"/>
    </location>
</feature>
<dbReference type="Proteomes" id="UP001286313">
    <property type="component" value="Unassembled WGS sequence"/>
</dbReference>
<sequence>MEKKMKSRHINGEENEERRLGEEVENNYEATCLPTCLPVHHHPVLPHEVISSPSRSAPLLPPIFFPSSKPNLTLSIHPPTHSSLKQIHLHTLNSPTLSPSPSKHRPSLLTPPKHTPFFSQTRPPLTHQPCSPHIRTLKSVAKHIPVFDFLTKFSPKSTEPKRISPSYSLSLIANIL</sequence>
<accession>A0AAE1BDV5</accession>
<keyword evidence="3" id="KW-1185">Reference proteome</keyword>
<evidence type="ECO:0000313" key="3">
    <source>
        <dbReference type="Proteomes" id="UP001286313"/>
    </source>
</evidence>
<evidence type="ECO:0000256" key="1">
    <source>
        <dbReference type="SAM" id="MobiDB-lite"/>
    </source>
</evidence>
<gene>
    <name evidence="2" type="ORF">Pcinc_044472</name>
</gene>
<dbReference type="AlphaFoldDB" id="A0AAE1BDV5"/>
<organism evidence="2 3">
    <name type="scientific">Petrolisthes cinctipes</name>
    <name type="common">Flat porcelain crab</name>
    <dbReference type="NCBI Taxonomy" id="88211"/>
    <lineage>
        <taxon>Eukaryota</taxon>
        <taxon>Metazoa</taxon>
        <taxon>Ecdysozoa</taxon>
        <taxon>Arthropoda</taxon>
        <taxon>Crustacea</taxon>
        <taxon>Multicrustacea</taxon>
        <taxon>Malacostraca</taxon>
        <taxon>Eumalacostraca</taxon>
        <taxon>Eucarida</taxon>
        <taxon>Decapoda</taxon>
        <taxon>Pleocyemata</taxon>
        <taxon>Anomura</taxon>
        <taxon>Galatheoidea</taxon>
        <taxon>Porcellanidae</taxon>
        <taxon>Petrolisthes</taxon>
    </lineage>
</organism>
<dbReference type="EMBL" id="JAWQEG010009377">
    <property type="protein sequence ID" value="KAK3848751.1"/>
    <property type="molecule type" value="Genomic_DNA"/>
</dbReference>
<protein>
    <submittedName>
        <fullName evidence="2">Uncharacterized protein</fullName>
    </submittedName>
</protein>
<comment type="caution">
    <text evidence="2">The sequence shown here is derived from an EMBL/GenBank/DDBJ whole genome shotgun (WGS) entry which is preliminary data.</text>
</comment>
<name>A0AAE1BDV5_PETCI</name>
<evidence type="ECO:0000313" key="2">
    <source>
        <dbReference type="EMBL" id="KAK3848751.1"/>
    </source>
</evidence>